<keyword evidence="5" id="KW-1185">Reference proteome</keyword>
<evidence type="ECO:0000259" key="3">
    <source>
        <dbReference type="Pfam" id="PF09631"/>
    </source>
</evidence>
<dbReference type="PANTHER" id="PTHR28518:SF1">
    <property type="entry name" value="TRNA-SPLICING ENDONUCLEASE SUBUNIT SEN15"/>
    <property type="match status" value="1"/>
</dbReference>
<gene>
    <name evidence="4" type="ORF">NLU13_6887</name>
</gene>
<comment type="caution">
    <text evidence="4">The sequence shown here is derived from an EMBL/GenBank/DDBJ whole genome shotgun (WGS) entry which is preliminary data.</text>
</comment>
<keyword evidence="2" id="KW-0819">tRNA processing</keyword>
<dbReference type="InterPro" id="IPR011856">
    <property type="entry name" value="tRNA_endonuc-like_dom_sf"/>
</dbReference>
<evidence type="ECO:0000313" key="4">
    <source>
        <dbReference type="EMBL" id="KAK0385710.1"/>
    </source>
</evidence>
<protein>
    <recommendedName>
        <fullName evidence="3">tRNA-splicing endonuclease subunit Sen15 domain-containing protein</fullName>
    </recommendedName>
</protein>
<dbReference type="GO" id="GO:0003676">
    <property type="term" value="F:nucleic acid binding"/>
    <property type="evidence" value="ECO:0007669"/>
    <property type="project" value="InterPro"/>
</dbReference>
<dbReference type="GO" id="GO:0000379">
    <property type="term" value="P:tRNA-type intron splice site recognition and cleavage"/>
    <property type="evidence" value="ECO:0007669"/>
    <property type="project" value="InterPro"/>
</dbReference>
<dbReference type="Pfam" id="PF09631">
    <property type="entry name" value="Sen15"/>
    <property type="match status" value="1"/>
</dbReference>
<dbReference type="InterPro" id="IPR018593">
    <property type="entry name" value="tRNA-endonuc_su_Sen15"/>
</dbReference>
<dbReference type="EMBL" id="JAPDFR010000006">
    <property type="protein sequence ID" value="KAK0385710.1"/>
    <property type="molecule type" value="Genomic_DNA"/>
</dbReference>
<dbReference type="Proteomes" id="UP001175261">
    <property type="component" value="Unassembled WGS sequence"/>
</dbReference>
<accession>A0AA39GE87</accession>
<dbReference type="InterPro" id="IPR036167">
    <property type="entry name" value="tRNA_intron_Endo_cat-like_sf"/>
</dbReference>
<name>A0AA39GE87_SARSR</name>
<dbReference type="AlphaFoldDB" id="A0AA39GE87"/>
<dbReference type="GO" id="GO:0000214">
    <property type="term" value="C:tRNA-intron endonuclease complex"/>
    <property type="evidence" value="ECO:0007669"/>
    <property type="project" value="InterPro"/>
</dbReference>
<reference evidence="4" key="1">
    <citation type="submission" date="2022-10" db="EMBL/GenBank/DDBJ databases">
        <title>Determination and structural analysis of whole genome sequence of Sarocladium strictum F4-1.</title>
        <authorList>
            <person name="Hu L."/>
            <person name="Jiang Y."/>
        </authorList>
    </citation>
    <scope>NUCLEOTIDE SEQUENCE</scope>
    <source>
        <strain evidence="4">F4-1</strain>
    </source>
</reference>
<evidence type="ECO:0000256" key="2">
    <source>
        <dbReference type="ARBA" id="ARBA00022694"/>
    </source>
</evidence>
<dbReference type="GO" id="GO:0000213">
    <property type="term" value="F:tRNA-intron lyase activity"/>
    <property type="evidence" value="ECO:0007669"/>
    <property type="project" value="TreeGrafter"/>
</dbReference>
<dbReference type="InterPro" id="IPR042777">
    <property type="entry name" value="Sen15_fungi"/>
</dbReference>
<organism evidence="4 5">
    <name type="scientific">Sarocladium strictum</name>
    <name type="common">Black bundle disease fungus</name>
    <name type="synonym">Acremonium strictum</name>
    <dbReference type="NCBI Taxonomy" id="5046"/>
    <lineage>
        <taxon>Eukaryota</taxon>
        <taxon>Fungi</taxon>
        <taxon>Dikarya</taxon>
        <taxon>Ascomycota</taxon>
        <taxon>Pezizomycotina</taxon>
        <taxon>Sordariomycetes</taxon>
        <taxon>Hypocreomycetidae</taxon>
        <taxon>Hypocreales</taxon>
        <taxon>Sarocladiaceae</taxon>
        <taxon>Sarocladium</taxon>
    </lineage>
</organism>
<dbReference type="Gene3D" id="3.40.1350.10">
    <property type="match status" value="1"/>
</dbReference>
<proteinExistence type="inferred from homology"/>
<sequence length="139" mass="15870">MVQHPSIAAARNITNTVLQNLRDQHDWRALEIIHPDNSRRPLIKGLPPKRLYIHPDDQIEALIKERATGQSICHEPELEWVLPIHLAEQWTVAGFATVFDSISKGEGNRGKRLVLATVHNDSTVVYYLMHEGMVKPRQN</sequence>
<dbReference type="SUPFAM" id="SSF53032">
    <property type="entry name" value="tRNA-intron endonuclease catalytic domain-like"/>
    <property type="match status" value="1"/>
</dbReference>
<evidence type="ECO:0000256" key="1">
    <source>
        <dbReference type="ARBA" id="ARBA00006091"/>
    </source>
</evidence>
<evidence type="ECO:0000313" key="5">
    <source>
        <dbReference type="Proteomes" id="UP001175261"/>
    </source>
</evidence>
<dbReference type="PANTHER" id="PTHR28518">
    <property type="entry name" value="TRNA-SPLICING ENDONUCLEASE SUBUNIT SEN15"/>
    <property type="match status" value="1"/>
</dbReference>
<feature type="domain" description="tRNA-splicing endonuclease subunit Sen15" evidence="3">
    <location>
        <begin position="17"/>
        <end position="139"/>
    </location>
</feature>
<comment type="similarity">
    <text evidence="1">Belongs to the SEN15 family.</text>
</comment>